<dbReference type="FunFam" id="3.90.79.10:FF:000024">
    <property type="entry name" value="ADP-ribose pyrophosphatase"/>
    <property type="match status" value="1"/>
</dbReference>
<accession>A0A6N7XL04</accession>
<evidence type="ECO:0000313" key="5">
    <source>
        <dbReference type="Proteomes" id="UP000469424"/>
    </source>
</evidence>
<dbReference type="EMBL" id="VUNA01000008">
    <property type="protein sequence ID" value="MST70745.1"/>
    <property type="molecule type" value="Genomic_DNA"/>
</dbReference>
<dbReference type="InterPro" id="IPR015797">
    <property type="entry name" value="NUDIX_hydrolase-like_dom_sf"/>
</dbReference>
<dbReference type="GO" id="GO:0016787">
    <property type="term" value="F:hydrolase activity"/>
    <property type="evidence" value="ECO:0007669"/>
    <property type="project" value="UniProtKB-KW"/>
</dbReference>
<dbReference type="Gene3D" id="3.90.79.10">
    <property type="entry name" value="Nucleoside Triphosphate Pyrophosphohydrolase"/>
    <property type="match status" value="1"/>
</dbReference>
<dbReference type="PROSITE" id="PS00893">
    <property type="entry name" value="NUDIX_BOX"/>
    <property type="match status" value="1"/>
</dbReference>
<comment type="caution">
    <text evidence="4">The sequence shown here is derived from an EMBL/GenBank/DDBJ whole genome shotgun (WGS) entry which is preliminary data.</text>
</comment>
<feature type="domain" description="Nudix hydrolase" evidence="3">
    <location>
        <begin position="39"/>
        <end position="168"/>
    </location>
</feature>
<dbReference type="Pfam" id="PF00293">
    <property type="entry name" value="NUDIX"/>
    <property type="match status" value="1"/>
</dbReference>
<dbReference type="AlphaFoldDB" id="A0A6N7XL04"/>
<dbReference type="RefSeq" id="WP_154554308.1">
    <property type="nucleotide sequence ID" value="NZ_JAQXUZ010000002.1"/>
</dbReference>
<evidence type="ECO:0000259" key="3">
    <source>
        <dbReference type="PROSITE" id="PS51462"/>
    </source>
</evidence>
<keyword evidence="2 4" id="KW-0378">Hydrolase</keyword>
<gene>
    <name evidence="4" type="ORF">FYJ65_05220</name>
</gene>
<protein>
    <submittedName>
        <fullName evidence="4">NUDIX hydrolase</fullName>
    </submittedName>
</protein>
<reference evidence="4 5" key="1">
    <citation type="submission" date="2019-08" db="EMBL/GenBank/DDBJ databases">
        <title>In-depth cultivation of the pig gut microbiome towards novel bacterial diversity and tailored functional studies.</title>
        <authorList>
            <person name="Wylensek D."/>
            <person name="Hitch T.C.A."/>
            <person name="Clavel T."/>
        </authorList>
    </citation>
    <scope>NUCLEOTIDE SEQUENCE [LARGE SCALE GENOMIC DNA]</scope>
    <source>
        <strain evidence="4 5">WCA-MUC-591-APC-4B</strain>
    </source>
</reference>
<dbReference type="CDD" id="cd03424">
    <property type="entry name" value="NUDIX_ADPRase_Nudt5_UGPPase_Nudt14"/>
    <property type="match status" value="1"/>
</dbReference>
<evidence type="ECO:0000313" key="4">
    <source>
        <dbReference type="EMBL" id="MST70745.1"/>
    </source>
</evidence>
<dbReference type="Proteomes" id="UP000469424">
    <property type="component" value="Unassembled WGS sequence"/>
</dbReference>
<dbReference type="PANTHER" id="PTHR11839">
    <property type="entry name" value="UDP/ADP-SUGAR PYROPHOSPHATASE"/>
    <property type="match status" value="1"/>
</dbReference>
<comment type="cofactor">
    <cofactor evidence="1">
        <name>Mg(2+)</name>
        <dbReference type="ChEBI" id="CHEBI:18420"/>
    </cofactor>
</comment>
<keyword evidence="5" id="KW-1185">Reference proteome</keyword>
<dbReference type="GO" id="GO:0006753">
    <property type="term" value="P:nucleoside phosphate metabolic process"/>
    <property type="evidence" value="ECO:0007669"/>
    <property type="project" value="TreeGrafter"/>
</dbReference>
<dbReference type="GO" id="GO:0005829">
    <property type="term" value="C:cytosol"/>
    <property type="evidence" value="ECO:0007669"/>
    <property type="project" value="TreeGrafter"/>
</dbReference>
<dbReference type="PROSITE" id="PS51462">
    <property type="entry name" value="NUDIX"/>
    <property type="match status" value="1"/>
</dbReference>
<evidence type="ECO:0000256" key="1">
    <source>
        <dbReference type="ARBA" id="ARBA00001946"/>
    </source>
</evidence>
<dbReference type="GO" id="GO:0019693">
    <property type="term" value="P:ribose phosphate metabolic process"/>
    <property type="evidence" value="ECO:0007669"/>
    <property type="project" value="TreeGrafter"/>
</dbReference>
<proteinExistence type="predicted"/>
<name>A0A6N7XL04_9FIRM</name>
<dbReference type="PANTHER" id="PTHR11839:SF18">
    <property type="entry name" value="NUDIX HYDROLASE DOMAIN-CONTAINING PROTEIN"/>
    <property type="match status" value="1"/>
</dbReference>
<dbReference type="SUPFAM" id="SSF55811">
    <property type="entry name" value="Nudix"/>
    <property type="match status" value="1"/>
</dbReference>
<dbReference type="InterPro" id="IPR020084">
    <property type="entry name" value="NUDIX_hydrolase_CS"/>
</dbReference>
<dbReference type="InterPro" id="IPR000086">
    <property type="entry name" value="NUDIX_hydrolase_dom"/>
</dbReference>
<sequence length="178" mass="19992">MAFPEKTLQSEVVYDGPIFRIRKDKVTVVGGKTSYRDILEHNGGAVILAVKEDGRILMVRQFRKALEREVLELPAGKIDGDEDPMDTALRELKEETGYQAGSIRHLTTISPSCGYTTELLYIYLCKDLTPGETHFDDTEDLDLYEYTADELVDRIMKGEIQDAKTIVGVLFARTAGEI</sequence>
<evidence type="ECO:0000256" key="2">
    <source>
        <dbReference type="ARBA" id="ARBA00022801"/>
    </source>
</evidence>
<organism evidence="4 5">
    <name type="scientific">Mogibacterium kristiansenii</name>
    <dbReference type="NCBI Taxonomy" id="2606708"/>
    <lineage>
        <taxon>Bacteria</taxon>
        <taxon>Bacillati</taxon>
        <taxon>Bacillota</taxon>
        <taxon>Clostridia</taxon>
        <taxon>Peptostreptococcales</taxon>
        <taxon>Anaerovoracaceae</taxon>
        <taxon>Mogibacterium</taxon>
    </lineage>
</organism>